<name>A0A1D2VCA9_9ASCO</name>
<dbReference type="SMART" id="SM00365">
    <property type="entry name" value="LRR_SD22"/>
    <property type="match status" value="3"/>
</dbReference>
<dbReference type="GeneID" id="30968817"/>
<dbReference type="Pfam" id="PF12799">
    <property type="entry name" value="LRR_4"/>
    <property type="match status" value="1"/>
</dbReference>
<dbReference type="RefSeq" id="XP_020045434.1">
    <property type="nucleotide sequence ID" value="XM_020195181.1"/>
</dbReference>
<comment type="subcellular location">
    <subcellularLocation>
        <location evidence="1">Cell projection</location>
        <location evidence="1">Cilium</location>
    </subcellularLocation>
</comment>
<dbReference type="OrthoDB" id="7451790at2759"/>
<evidence type="ECO:0000256" key="1">
    <source>
        <dbReference type="ARBA" id="ARBA00004138"/>
    </source>
</evidence>
<dbReference type="InterPro" id="IPR032675">
    <property type="entry name" value="LRR_dom_sf"/>
</dbReference>
<dbReference type="EMBL" id="KV454487">
    <property type="protein sequence ID" value="ODV59127.1"/>
    <property type="molecule type" value="Genomic_DNA"/>
</dbReference>
<dbReference type="InterPro" id="IPR001611">
    <property type="entry name" value="Leu-rich_rpt"/>
</dbReference>
<evidence type="ECO:0000256" key="2">
    <source>
        <dbReference type="ARBA" id="ARBA00022614"/>
    </source>
</evidence>
<protein>
    <recommendedName>
        <fullName evidence="8">L domain-like protein</fullName>
    </recommendedName>
</protein>
<proteinExistence type="predicted"/>
<organism evidence="6 7">
    <name type="scientific">Ascoidea rubescens DSM 1968</name>
    <dbReference type="NCBI Taxonomy" id="1344418"/>
    <lineage>
        <taxon>Eukaryota</taxon>
        <taxon>Fungi</taxon>
        <taxon>Dikarya</taxon>
        <taxon>Ascomycota</taxon>
        <taxon>Saccharomycotina</taxon>
        <taxon>Saccharomycetes</taxon>
        <taxon>Ascoideaceae</taxon>
        <taxon>Ascoidea</taxon>
    </lineage>
</organism>
<dbReference type="PANTHER" id="PTHR45973">
    <property type="entry name" value="PROTEIN PHOSPHATASE 1 REGULATORY SUBUNIT SDS22-RELATED"/>
    <property type="match status" value="1"/>
</dbReference>
<evidence type="ECO:0000256" key="3">
    <source>
        <dbReference type="ARBA" id="ARBA00022737"/>
    </source>
</evidence>
<evidence type="ECO:0000313" key="7">
    <source>
        <dbReference type="Proteomes" id="UP000095038"/>
    </source>
</evidence>
<keyword evidence="5" id="KW-0966">Cell projection</keyword>
<evidence type="ECO:0000313" key="6">
    <source>
        <dbReference type="EMBL" id="ODV59127.1"/>
    </source>
</evidence>
<sequence>MVKIAPLKALFENIEVYSGSIKIWFNERKKIHIVSGKPVLLINLQTITVLTKYIKQFSRNIYFRLILPDQTLITLDKYITTMFCFVEKMSIVVKWISFARVLQSIPQKGPDGFFKCLSLLKQLLPFHKNTLKAIQNDFGNLILCNNWDAEYQLQRQLNDDNSIHHIINSKSFFSHSFFHTFKLTTLELNVEWNIFIEKKLNNNFGNLETLKFPTQFPSLVRQFPSLVRVDLAGNKIAKIENLDKTNNIKVLDLSDNKIEEIETLDQMINLVDLNLFRNNILKIENIENLLDLNSID</sequence>
<dbReference type="Proteomes" id="UP000095038">
    <property type="component" value="Unassembled WGS sequence"/>
</dbReference>
<dbReference type="AlphaFoldDB" id="A0A1D2VCA9"/>
<dbReference type="SUPFAM" id="SSF52058">
    <property type="entry name" value="L domain-like"/>
    <property type="match status" value="1"/>
</dbReference>
<gene>
    <name evidence="6" type="ORF">ASCRUDRAFT_9544</name>
</gene>
<dbReference type="InterPro" id="IPR025875">
    <property type="entry name" value="Leu-rich_rpt_4"/>
</dbReference>
<dbReference type="PANTHER" id="PTHR45973:SF9">
    <property type="entry name" value="LEUCINE-RICH REPEAT-CONTAINING PROTEIN 46"/>
    <property type="match status" value="1"/>
</dbReference>
<dbReference type="InterPro" id="IPR050576">
    <property type="entry name" value="Cilia_flagella_integrity"/>
</dbReference>
<keyword evidence="3" id="KW-0677">Repeat</keyword>
<evidence type="ECO:0000256" key="5">
    <source>
        <dbReference type="ARBA" id="ARBA00023273"/>
    </source>
</evidence>
<dbReference type="InParanoid" id="A0A1D2VCA9"/>
<keyword evidence="4" id="KW-0969">Cilium</keyword>
<dbReference type="Gene3D" id="3.80.10.10">
    <property type="entry name" value="Ribonuclease Inhibitor"/>
    <property type="match status" value="1"/>
</dbReference>
<accession>A0A1D2VCA9</accession>
<keyword evidence="7" id="KW-1185">Reference proteome</keyword>
<evidence type="ECO:0000256" key="4">
    <source>
        <dbReference type="ARBA" id="ARBA00023069"/>
    </source>
</evidence>
<reference evidence="7" key="1">
    <citation type="submission" date="2016-05" db="EMBL/GenBank/DDBJ databases">
        <title>Comparative genomics of biotechnologically important yeasts.</title>
        <authorList>
            <consortium name="DOE Joint Genome Institute"/>
            <person name="Riley R."/>
            <person name="Haridas S."/>
            <person name="Wolfe K.H."/>
            <person name="Lopes M.R."/>
            <person name="Hittinger C.T."/>
            <person name="Goker M."/>
            <person name="Salamov A."/>
            <person name="Wisecaver J."/>
            <person name="Long T.M."/>
            <person name="Aerts A.L."/>
            <person name="Barry K."/>
            <person name="Choi C."/>
            <person name="Clum A."/>
            <person name="Coughlan A.Y."/>
            <person name="Deshpande S."/>
            <person name="Douglass A.P."/>
            <person name="Hanson S.J."/>
            <person name="Klenk H.-P."/>
            <person name="Labutti K."/>
            <person name="Lapidus A."/>
            <person name="Lindquist E."/>
            <person name="Lipzen A."/>
            <person name="Meier-Kolthoff J.P."/>
            <person name="Ohm R.A."/>
            <person name="Otillar R.P."/>
            <person name="Pangilinan J."/>
            <person name="Peng Y."/>
            <person name="Rokas A."/>
            <person name="Rosa C.A."/>
            <person name="Scheuner C."/>
            <person name="Sibirny A.A."/>
            <person name="Slot J.C."/>
            <person name="Stielow J.B."/>
            <person name="Sun H."/>
            <person name="Kurtzman C.P."/>
            <person name="Blackwell M."/>
            <person name="Grigoriev I.V."/>
            <person name="Jeffries T.W."/>
        </authorList>
    </citation>
    <scope>NUCLEOTIDE SEQUENCE [LARGE SCALE GENOMIC DNA]</scope>
    <source>
        <strain evidence="7">DSM 1968</strain>
    </source>
</reference>
<evidence type="ECO:0008006" key="8">
    <source>
        <dbReference type="Google" id="ProtNLM"/>
    </source>
</evidence>
<keyword evidence="2" id="KW-0433">Leucine-rich repeat</keyword>
<dbReference type="PROSITE" id="PS51450">
    <property type="entry name" value="LRR"/>
    <property type="match status" value="3"/>
</dbReference>